<keyword evidence="7" id="KW-1185">Reference proteome</keyword>
<comment type="caution">
    <text evidence="6">The sequence shown here is derived from an EMBL/GenBank/DDBJ whole genome shotgun (WGS) entry which is preliminary data.</text>
</comment>
<proteinExistence type="predicted"/>
<dbReference type="CDD" id="cd07216">
    <property type="entry name" value="Pat17_PNPLA8_PNPLA9_like3"/>
    <property type="match status" value="1"/>
</dbReference>
<keyword evidence="2 4" id="KW-0442">Lipid degradation</keyword>
<name>A0A7D8UTH2_9HELO</name>
<feature type="short sequence motif" description="GXSXG" evidence="4">
    <location>
        <begin position="59"/>
        <end position="63"/>
    </location>
</feature>
<evidence type="ECO:0000259" key="5">
    <source>
        <dbReference type="PROSITE" id="PS51635"/>
    </source>
</evidence>
<organism evidence="6 7">
    <name type="scientific">Lachnellula cervina</name>
    <dbReference type="NCBI Taxonomy" id="1316786"/>
    <lineage>
        <taxon>Eukaryota</taxon>
        <taxon>Fungi</taxon>
        <taxon>Dikarya</taxon>
        <taxon>Ascomycota</taxon>
        <taxon>Pezizomycotina</taxon>
        <taxon>Leotiomycetes</taxon>
        <taxon>Helotiales</taxon>
        <taxon>Lachnaceae</taxon>
        <taxon>Lachnellula</taxon>
    </lineage>
</organism>
<sequence>MAPPGTQQGRPLRLLSLDGGGIRGISELVILQEIMHRVKMAGNLKEDPRPADYFDMICGTSTGGLIAILLGRLRLSVPEAMLQYTRLAKTVFSDKKNGRNFLQDGLFKATNLENVIRGVLEDKLRTGGAKAKMIEEGSGGFVCAMLAKNIKINRPYLFRTWEAAKNPSHNCMIWEACRATSAAPRFFKRMIINEEEYIDGSMGCNNPVEVLITEAICEFAAEAEISCILSIGTGQSPVSSVDAPKYLQKFLPTQLIDALKNMATSSDATAESARNRLRELDGLFHRLNVDKGLDKISLEEWDKLSDVKSHTHVYLDSYEVSHEIDEIVDSLLGKQKPEKTYILGRLGTC</sequence>
<feature type="short sequence motif" description="GXGXXG" evidence="4">
    <location>
        <begin position="19"/>
        <end position="24"/>
    </location>
</feature>
<dbReference type="AlphaFoldDB" id="A0A7D8UTH2"/>
<evidence type="ECO:0000256" key="2">
    <source>
        <dbReference type="ARBA" id="ARBA00022963"/>
    </source>
</evidence>
<feature type="active site" description="Nucleophile" evidence="4">
    <location>
        <position position="61"/>
    </location>
</feature>
<gene>
    <name evidence="6" type="primary">PNPLA8_0</name>
    <name evidence="6" type="ORF">LCER1_G002431</name>
</gene>
<dbReference type="EMBL" id="QGMG01000114">
    <property type="protein sequence ID" value="TVY57082.1"/>
    <property type="molecule type" value="Genomic_DNA"/>
</dbReference>
<reference evidence="6 7" key="1">
    <citation type="submission" date="2018-05" db="EMBL/GenBank/DDBJ databases">
        <title>Whole genome sequencing for identification of molecular markers to develop diagnostic detection tools for the regulated plant pathogen Lachnellula willkommii.</title>
        <authorList>
            <person name="Giroux E."/>
            <person name="Bilodeau G."/>
        </authorList>
    </citation>
    <scope>NUCLEOTIDE SEQUENCE [LARGE SCALE GENOMIC DNA]</scope>
    <source>
        <strain evidence="6 7">CBS 625.97</strain>
    </source>
</reference>
<protein>
    <submittedName>
        <fullName evidence="6">Calcium-independent phospholipase A2-gamma</fullName>
    </submittedName>
</protein>
<keyword evidence="3 4" id="KW-0443">Lipid metabolism</keyword>
<dbReference type="PROSITE" id="PS51635">
    <property type="entry name" value="PNPLA"/>
    <property type="match status" value="1"/>
</dbReference>
<dbReference type="GO" id="GO:0047499">
    <property type="term" value="F:calcium-independent phospholipase A2 activity"/>
    <property type="evidence" value="ECO:0007669"/>
    <property type="project" value="TreeGrafter"/>
</dbReference>
<dbReference type="OrthoDB" id="626167at2759"/>
<dbReference type="GO" id="GO:0046486">
    <property type="term" value="P:glycerolipid metabolic process"/>
    <property type="evidence" value="ECO:0007669"/>
    <property type="project" value="UniProtKB-ARBA"/>
</dbReference>
<dbReference type="InterPro" id="IPR002641">
    <property type="entry name" value="PNPLA_dom"/>
</dbReference>
<dbReference type="GO" id="GO:0016042">
    <property type="term" value="P:lipid catabolic process"/>
    <property type="evidence" value="ECO:0007669"/>
    <property type="project" value="UniProtKB-UniRule"/>
</dbReference>
<dbReference type="GO" id="GO:0016020">
    <property type="term" value="C:membrane"/>
    <property type="evidence" value="ECO:0007669"/>
    <property type="project" value="TreeGrafter"/>
</dbReference>
<dbReference type="Proteomes" id="UP000481288">
    <property type="component" value="Unassembled WGS sequence"/>
</dbReference>
<accession>A0A7D8UTH2</accession>
<dbReference type="GO" id="GO:0019369">
    <property type="term" value="P:arachidonate metabolic process"/>
    <property type="evidence" value="ECO:0007669"/>
    <property type="project" value="TreeGrafter"/>
</dbReference>
<feature type="active site" description="Proton acceptor" evidence="4">
    <location>
        <position position="199"/>
    </location>
</feature>
<dbReference type="SUPFAM" id="SSF52151">
    <property type="entry name" value="FabD/lysophospholipase-like"/>
    <property type="match status" value="1"/>
</dbReference>
<evidence type="ECO:0000256" key="4">
    <source>
        <dbReference type="PROSITE-ProRule" id="PRU01161"/>
    </source>
</evidence>
<evidence type="ECO:0000256" key="1">
    <source>
        <dbReference type="ARBA" id="ARBA00022801"/>
    </source>
</evidence>
<feature type="domain" description="PNPLA" evidence="5">
    <location>
        <begin position="15"/>
        <end position="212"/>
    </location>
</feature>
<dbReference type="PANTHER" id="PTHR24185:SF1">
    <property type="entry name" value="CALCIUM-INDEPENDENT PHOSPHOLIPASE A2-GAMMA"/>
    <property type="match status" value="1"/>
</dbReference>
<evidence type="ECO:0000313" key="7">
    <source>
        <dbReference type="Proteomes" id="UP000481288"/>
    </source>
</evidence>
<keyword evidence="1 4" id="KW-0378">Hydrolase</keyword>
<evidence type="ECO:0000313" key="6">
    <source>
        <dbReference type="EMBL" id="TVY57082.1"/>
    </source>
</evidence>
<dbReference type="Pfam" id="PF01734">
    <property type="entry name" value="Patatin"/>
    <property type="match status" value="1"/>
</dbReference>
<dbReference type="PANTHER" id="PTHR24185">
    <property type="entry name" value="CALCIUM-INDEPENDENT PHOSPHOLIPASE A2-GAMMA"/>
    <property type="match status" value="1"/>
</dbReference>
<dbReference type="InterPro" id="IPR016035">
    <property type="entry name" value="Acyl_Trfase/lysoPLipase"/>
</dbReference>
<evidence type="ECO:0000256" key="3">
    <source>
        <dbReference type="ARBA" id="ARBA00023098"/>
    </source>
</evidence>
<dbReference type="Gene3D" id="3.40.1090.10">
    <property type="entry name" value="Cytosolic phospholipase A2 catalytic domain"/>
    <property type="match status" value="1"/>
</dbReference>
<comment type="caution">
    <text evidence="4">Lacks conserved residue(s) required for the propagation of feature annotation.</text>
</comment>